<dbReference type="InterPro" id="IPR013857">
    <property type="entry name" value="NADH-UbQ_OxRdtase-assoc_prot30"/>
</dbReference>
<evidence type="ECO:0000313" key="4">
    <source>
        <dbReference type="EMBL" id="KAK9702205.1"/>
    </source>
</evidence>
<gene>
    <name evidence="4" type="ORF">K7432_011365</name>
</gene>
<organism evidence="4 5">
    <name type="scientific">Basidiobolus ranarum</name>
    <dbReference type="NCBI Taxonomy" id="34480"/>
    <lineage>
        <taxon>Eukaryota</taxon>
        <taxon>Fungi</taxon>
        <taxon>Fungi incertae sedis</taxon>
        <taxon>Zoopagomycota</taxon>
        <taxon>Entomophthoromycotina</taxon>
        <taxon>Basidiobolomycetes</taxon>
        <taxon>Basidiobolales</taxon>
        <taxon>Basidiobolaceae</taxon>
        <taxon>Basidiobolus</taxon>
    </lineage>
</organism>
<dbReference type="Proteomes" id="UP001479436">
    <property type="component" value="Unassembled WGS sequence"/>
</dbReference>
<name>A0ABR2VUE2_9FUNG</name>
<keyword evidence="2" id="KW-0732">Signal</keyword>
<proteinExistence type="inferred from homology"/>
<dbReference type="PANTHER" id="PTHR13194">
    <property type="entry name" value="COMPLEX I INTERMEDIATE-ASSOCIATED PROTEIN 30"/>
    <property type="match status" value="1"/>
</dbReference>
<dbReference type="SUPFAM" id="SSF49785">
    <property type="entry name" value="Galactose-binding domain-like"/>
    <property type="match status" value="1"/>
</dbReference>
<accession>A0ABR2VUE2</accession>
<evidence type="ECO:0000256" key="2">
    <source>
        <dbReference type="SAM" id="SignalP"/>
    </source>
</evidence>
<dbReference type="Pfam" id="PF08547">
    <property type="entry name" value="CIA30"/>
    <property type="match status" value="1"/>
</dbReference>
<keyword evidence="5" id="KW-1185">Reference proteome</keyword>
<feature type="domain" description="NADH:ubiquinone oxidoreductase intermediate-associated protein 30" evidence="3">
    <location>
        <begin position="62"/>
        <end position="223"/>
    </location>
</feature>
<feature type="signal peptide" evidence="2">
    <location>
        <begin position="1"/>
        <end position="21"/>
    </location>
</feature>
<sequence length="232" mass="25968">MLSITSFVCLLLLSLPLLVTAQNIHLSSIPHLSPGVFKGALFRQAPFTPTTEVTKALFENWDAKDFIAVDDRVRGGKSQSYLEVDSKKKTARFYGHLDIKTLGNAGFASQATKSDQKIWDLSKYSGIKFTTLEGDNKRYSISFKNTFLNQNPDGSQESALEYKYLFKGRPRKSSYFVKFSDFKPTYRGRVVDNAAPLNTSDIRVVQFQIASGFGQQQGSFSIKFQDIIASSL</sequence>
<dbReference type="InterPro" id="IPR008979">
    <property type="entry name" value="Galactose-bd-like_sf"/>
</dbReference>
<dbReference type="InterPro" id="IPR039131">
    <property type="entry name" value="NDUFAF1"/>
</dbReference>
<protein>
    <recommendedName>
        <fullName evidence="3">NADH:ubiquinone oxidoreductase intermediate-associated protein 30 domain-containing protein</fullName>
    </recommendedName>
</protein>
<reference evidence="4 5" key="1">
    <citation type="submission" date="2023-04" db="EMBL/GenBank/DDBJ databases">
        <title>Genome of Basidiobolus ranarum AG-B5.</title>
        <authorList>
            <person name="Stajich J.E."/>
            <person name="Carter-House D."/>
            <person name="Gryganskyi A."/>
        </authorList>
    </citation>
    <scope>NUCLEOTIDE SEQUENCE [LARGE SCALE GENOMIC DNA]</scope>
    <source>
        <strain evidence="4 5">AG-B5</strain>
    </source>
</reference>
<feature type="chain" id="PRO_5045201519" description="NADH:ubiquinone oxidoreductase intermediate-associated protein 30 domain-containing protein" evidence="2">
    <location>
        <begin position="22"/>
        <end position="232"/>
    </location>
</feature>
<evidence type="ECO:0000259" key="3">
    <source>
        <dbReference type="Pfam" id="PF08547"/>
    </source>
</evidence>
<evidence type="ECO:0000256" key="1">
    <source>
        <dbReference type="ARBA" id="ARBA00007884"/>
    </source>
</evidence>
<comment type="similarity">
    <text evidence="1">Belongs to the CIA30 family.</text>
</comment>
<dbReference type="EMBL" id="JASJQH010007745">
    <property type="protein sequence ID" value="KAK9702205.1"/>
    <property type="molecule type" value="Genomic_DNA"/>
</dbReference>
<evidence type="ECO:0000313" key="5">
    <source>
        <dbReference type="Proteomes" id="UP001479436"/>
    </source>
</evidence>
<comment type="caution">
    <text evidence="4">The sequence shown here is derived from an EMBL/GenBank/DDBJ whole genome shotgun (WGS) entry which is preliminary data.</text>
</comment>
<dbReference type="PANTHER" id="PTHR13194:SF19">
    <property type="entry name" value="NAD(P)-BINDING ROSSMANN-FOLD SUPERFAMILY PROTEIN"/>
    <property type="match status" value="1"/>
</dbReference>